<evidence type="ECO:0000256" key="1">
    <source>
        <dbReference type="SAM" id="Phobius"/>
    </source>
</evidence>
<feature type="transmembrane region" description="Helical" evidence="1">
    <location>
        <begin position="12"/>
        <end position="35"/>
    </location>
</feature>
<proteinExistence type="predicted"/>
<dbReference type="OrthoDB" id="9813804at2"/>
<evidence type="ECO:0000313" key="3">
    <source>
        <dbReference type="Proteomes" id="UP000295382"/>
    </source>
</evidence>
<dbReference type="Proteomes" id="UP000295382">
    <property type="component" value="Unassembled WGS sequence"/>
</dbReference>
<dbReference type="AlphaFoldDB" id="A0A4R3HWA7"/>
<dbReference type="InterPro" id="IPR005133">
    <property type="entry name" value="PhaG_MnhG_YufB"/>
</dbReference>
<dbReference type="EMBL" id="SLZQ01000006">
    <property type="protein sequence ID" value="TCS36531.1"/>
    <property type="molecule type" value="Genomic_DNA"/>
</dbReference>
<dbReference type="Pfam" id="PF03334">
    <property type="entry name" value="PhaG_MnhG_YufB"/>
    <property type="match status" value="1"/>
</dbReference>
<dbReference type="PANTHER" id="PTHR34703:SF1">
    <property type="entry name" value="ANTIPORTER SUBUNIT MNHG2-RELATED"/>
    <property type="match status" value="1"/>
</dbReference>
<dbReference type="NCBIfam" id="TIGR01300">
    <property type="entry name" value="CPA3_mnhG_phaG"/>
    <property type="match status" value="1"/>
</dbReference>
<sequence length="121" mass="12720">MTTVVFPFWAELLIAVLLVAGSILALIGCAGLLRLPDFHSRMHAPTLGNSMGLACVLVASLIAAGVHGQRIVLQEILIAVLMVTTSPVSTILLMQAGIYRKTMLASESPLAEPPQSARDSA</sequence>
<organism evidence="2 3">
    <name type="scientific">Paucimonas lemoignei</name>
    <name type="common">Pseudomonas lemoignei</name>
    <dbReference type="NCBI Taxonomy" id="29443"/>
    <lineage>
        <taxon>Bacteria</taxon>
        <taxon>Pseudomonadati</taxon>
        <taxon>Pseudomonadota</taxon>
        <taxon>Betaproteobacteria</taxon>
        <taxon>Burkholderiales</taxon>
        <taxon>Burkholderiaceae</taxon>
        <taxon>Paucimonas</taxon>
    </lineage>
</organism>
<keyword evidence="1" id="KW-0472">Membrane</keyword>
<comment type="caution">
    <text evidence="2">The sequence shown here is derived from an EMBL/GenBank/DDBJ whole genome shotgun (WGS) entry which is preliminary data.</text>
</comment>
<feature type="transmembrane region" description="Helical" evidence="1">
    <location>
        <begin position="72"/>
        <end position="94"/>
    </location>
</feature>
<feature type="transmembrane region" description="Helical" evidence="1">
    <location>
        <begin position="47"/>
        <end position="66"/>
    </location>
</feature>
<dbReference type="GO" id="GO:0015385">
    <property type="term" value="F:sodium:proton antiporter activity"/>
    <property type="evidence" value="ECO:0007669"/>
    <property type="project" value="TreeGrafter"/>
</dbReference>
<dbReference type="RefSeq" id="WP_132258881.1">
    <property type="nucleotide sequence ID" value="NZ_SLZQ01000006.1"/>
</dbReference>
<accession>A0A4R3HWA7</accession>
<keyword evidence="1" id="KW-0812">Transmembrane</keyword>
<gene>
    <name evidence="2" type="ORF">EDC30_10671</name>
</gene>
<protein>
    <submittedName>
        <fullName evidence="2">Multisubunit potassium/proton antiporter PhaG subunit</fullName>
    </submittedName>
</protein>
<reference evidence="2 3" key="1">
    <citation type="submission" date="2019-03" db="EMBL/GenBank/DDBJ databases">
        <title>Genomic Encyclopedia of Type Strains, Phase IV (KMG-IV): sequencing the most valuable type-strain genomes for metagenomic binning, comparative biology and taxonomic classification.</title>
        <authorList>
            <person name="Goeker M."/>
        </authorList>
    </citation>
    <scope>NUCLEOTIDE SEQUENCE [LARGE SCALE GENOMIC DNA]</scope>
    <source>
        <strain evidence="2 3">DSM 7445</strain>
    </source>
</reference>
<keyword evidence="3" id="KW-1185">Reference proteome</keyword>
<keyword evidence="1" id="KW-1133">Transmembrane helix</keyword>
<name>A0A4R3HWA7_PAULE</name>
<evidence type="ECO:0000313" key="2">
    <source>
        <dbReference type="EMBL" id="TCS36531.1"/>
    </source>
</evidence>
<dbReference type="PANTHER" id="PTHR34703">
    <property type="entry name" value="ANTIPORTER SUBUNIT MNHG2-RELATED"/>
    <property type="match status" value="1"/>
</dbReference>